<dbReference type="AlphaFoldDB" id="A0A2U1D339"/>
<gene>
    <name evidence="1" type="ORF">C7384_1174</name>
</gene>
<dbReference type="OrthoDB" id="1665841at2"/>
<dbReference type="Pfam" id="PF16784">
    <property type="entry name" value="HNHc_6"/>
    <property type="match status" value="1"/>
</dbReference>
<dbReference type="EMBL" id="QEKT01000017">
    <property type="protein sequence ID" value="PVY82095.1"/>
    <property type="molecule type" value="Genomic_DNA"/>
</dbReference>
<dbReference type="Proteomes" id="UP000245433">
    <property type="component" value="Unassembled WGS sequence"/>
</dbReference>
<proteinExistence type="predicted"/>
<dbReference type="RefSeq" id="WP_116585397.1">
    <property type="nucleotide sequence ID" value="NZ_CAKOEX010000018.1"/>
</dbReference>
<protein>
    <submittedName>
        <fullName evidence="1">Putative HNHc nuclease</fullName>
    </submittedName>
</protein>
<comment type="caution">
    <text evidence="1">The sequence shown here is derived from an EMBL/GenBank/DDBJ whole genome shotgun (WGS) entry which is preliminary data.</text>
</comment>
<evidence type="ECO:0000313" key="1">
    <source>
        <dbReference type="EMBL" id="PVY82095.1"/>
    </source>
</evidence>
<dbReference type="InterPro" id="IPR041242">
    <property type="entry name" value="HNHc_6"/>
</dbReference>
<accession>A0A2U1D339</accession>
<name>A0A2U1D339_9LACO</name>
<organism evidence="1 2">
    <name type="scientific">Convivina intestini</name>
    <dbReference type="NCBI Taxonomy" id="1505726"/>
    <lineage>
        <taxon>Bacteria</taxon>
        <taxon>Bacillati</taxon>
        <taxon>Bacillota</taxon>
        <taxon>Bacilli</taxon>
        <taxon>Lactobacillales</taxon>
        <taxon>Lactobacillaceae</taxon>
        <taxon>Convivina</taxon>
    </lineage>
</organism>
<reference evidence="1 2" key="1">
    <citation type="submission" date="2018-04" db="EMBL/GenBank/DDBJ databases">
        <title>Genomic Encyclopedia of Type Strains, Phase IV (KMG-IV): sequencing the most valuable type-strain genomes for metagenomic binning, comparative biology and taxonomic classification.</title>
        <authorList>
            <person name="Goeker M."/>
        </authorList>
    </citation>
    <scope>NUCLEOTIDE SEQUENCE [LARGE SCALE GENOMIC DNA]</scope>
    <source>
        <strain evidence="1 2">DSM 28795</strain>
    </source>
</reference>
<keyword evidence="2" id="KW-1185">Reference proteome</keyword>
<evidence type="ECO:0000313" key="2">
    <source>
        <dbReference type="Proteomes" id="UP000245433"/>
    </source>
</evidence>
<sequence>MEMTGKVLSRRGSVLTIELNDDSELYKLDKYDPQHTHQVGIYIDDKRHVSSQQRNFAWAIIGDIAKSEIGGYWASYPNLIYDNFKAMYARYYGVEDFSLSDRKGVKSQANEFISMLLQFCLDHNVGLSFLPIQELAPEEVSKWEYACLMNKSCVICGKKADLHHLEGSRIGQGNNRNKVNHMGRRVEALCRVHHNQWHHDEANLMAKYHLSGIRVNAEIAQLYRLNTVGGNDDRSYV</sequence>